<protein>
    <submittedName>
        <fullName evidence="2">Uncharacterized protein</fullName>
    </submittedName>
</protein>
<sequence length="673" mass="73063">MSNNYIDEVTFVAIIWVCLTITFFFVLIRLGLQYRIGHKWHTSDFLILAAWLLYLGNGIIWTAVYKQMFIVYALGSGDPQRRGGSTIASINGQSISSGCAATSNIENWNAWVGSSMSSSTISATPTYSLDEETCVEGWGSGNFEGLCEKSCGWGYCPMSACLCTKLGPPPTVPSDTGVLGYLISGEDASYSGLCSFDCDHGYCPSTACGTTEVALTVPTVSDFTPSTCTSGEGSGDFENLCAFGCAHGYCPIHACTCTSTGNLDLSSIVNSTATAGLTSGLDDYGLCSFACERDHCYDVCEVGGSYSASEDYSCTDDDTRSWCADSPPCDYNLTFATLEDLNIVTNYTDIIENNNYNKTFKYYKEFIQGNITTSLTDLMDREPAGAGNAYFSCTPQIYEVNRTTTSCPWYEDSGTFTVYYELTNATGEWTMLADEYGIEESWVRFGTSELDERCTPEMYKNGCLSLDATSIGVPLKADDVVITDPRDIIADALPNLENLKEGILAAQIDMMLLGSWPGYSDDIIQTYSLAVTLLMQAVSSMQEVVQIGEVEEEAKKKELIEDILMAVLLVVPFLGDVDAISDTFTGLARIITLVGDVSTAAYTVYSIVEDPDDAIATIFETLLLGGLRTPEEYESMTAARREMSGDAITALGSVFKEKNTQIEDMLMSCIKAS</sequence>
<dbReference type="AlphaFoldDB" id="A0A319D000"/>
<keyword evidence="3" id="KW-1185">Reference proteome</keyword>
<keyword evidence="1" id="KW-0812">Transmembrane</keyword>
<proteinExistence type="predicted"/>
<evidence type="ECO:0000256" key="1">
    <source>
        <dbReference type="SAM" id="Phobius"/>
    </source>
</evidence>
<dbReference type="OrthoDB" id="1046782at2759"/>
<evidence type="ECO:0000313" key="3">
    <source>
        <dbReference type="Proteomes" id="UP000247810"/>
    </source>
</evidence>
<dbReference type="VEuPathDB" id="FungiDB:BO71DRAFT_487248"/>
<organism evidence="2 3">
    <name type="scientific">Aspergillus ellipticus CBS 707.79</name>
    <dbReference type="NCBI Taxonomy" id="1448320"/>
    <lineage>
        <taxon>Eukaryota</taxon>
        <taxon>Fungi</taxon>
        <taxon>Dikarya</taxon>
        <taxon>Ascomycota</taxon>
        <taxon>Pezizomycotina</taxon>
        <taxon>Eurotiomycetes</taxon>
        <taxon>Eurotiomycetidae</taxon>
        <taxon>Eurotiales</taxon>
        <taxon>Aspergillaceae</taxon>
        <taxon>Aspergillus</taxon>
        <taxon>Aspergillus subgen. Circumdati</taxon>
    </lineage>
</organism>
<dbReference type="EMBL" id="KZ825989">
    <property type="protein sequence ID" value="PYH90291.1"/>
    <property type="molecule type" value="Genomic_DNA"/>
</dbReference>
<name>A0A319D000_9EURO</name>
<keyword evidence="1" id="KW-1133">Transmembrane helix</keyword>
<feature type="transmembrane region" description="Helical" evidence="1">
    <location>
        <begin position="12"/>
        <end position="32"/>
    </location>
</feature>
<dbReference type="Proteomes" id="UP000247810">
    <property type="component" value="Unassembled WGS sequence"/>
</dbReference>
<gene>
    <name evidence="2" type="ORF">BO71DRAFT_487248</name>
</gene>
<reference evidence="2 3" key="1">
    <citation type="submission" date="2018-02" db="EMBL/GenBank/DDBJ databases">
        <title>The genomes of Aspergillus section Nigri reveals drivers in fungal speciation.</title>
        <authorList>
            <consortium name="DOE Joint Genome Institute"/>
            <person name="Vesth T.C."/>
            <person name="Nybo J."/>
            <person name="Theobald S."/>
            <person name="Brandl J."/>
            <person name="Frisvad J.C."/>
            <person name="Nielsen K.F."/>
            <person name="Lyhne E.K."/>
            <person name="Kogle M.E."/>
            <person name="Kuo A."/>
            <person name="Riley R."/>
            <person name="Clum A."/>
            <person name="Nolan M."/>
            <person name="Lipzen A."/>
            <person name="Salamov A."/>
            <person name="Henrissat B."/>
            <person name="Wiebenga A."/>
            <person name="De vries R.P."/>
            <person name="Grigoriev I.V."/>
            <person name="Mortensen U.H."/>
            <person name="Andersen M.R."/>
            <person name="Baker S.E."/>
        </authorList>
    </citation>
    <scope>NUCLEOTIDE SEQUENCE [LARGE SCALE GENOMIC DNA]</scope>
    <source>
        <strain evidence="2 3">CBS 707.79</strain>
    </source>
</reference>
<evidence type="ECO:0000313" key="2">
    <source>
        <dbReference type="EMBL" id="PYH90291.1"/>
    </source>
</evidence>
<keyword evidence="1" id="KW-0472">Membrane</keyword>
<dbReference type="STRING" id="1448320.A0A319D000"/>
<feature type="transmembrane region" description="Helical" evidence="1">
    <location>
        <begin position="44"/>
        <end position="64"/>
    </location>
</feature>
<accession>A0A319D000</accession>